<dbReference type="PANTHER" id="PTHR48081">
    <property type="entry name" value="AB HYDROLASE SUPERFAMILY PROTEIN C4A8.06C"/>
    <property type="match status" value="1"/>
</dbReference>
<dbReference type="InterPro" id="IPR050300">
    <property type="entry name" value="GDXG_lipolytic_enzyme"/>
</dbReference>
<dbReference type="EMBL" id="FNCC01000010">
    <property type="protein sequence ID" value="SDG70478.1"/>
    <property type="molecule type" value="Genomic_DNA"/>
</dbReference>
<name>A0A1G7WEX6_9PSEU</name>
<dbReference type="InterPro" id="IPR013094">
    <property type="entry name" value="AB_hydrolase_3"/>
</dbReference>
<organism evidence="3 4">
    <name type="scientific">Lentzea fradiae</name>
    <dbReference type="NCBI Taxonomy" id="200378"/>
    <lineage>
        <taxon>Bacteria</taxon>
        <taxon>Bacillati</taxon>
        <taxon>Actinomycetota</taxon>
        <taxon>Actinomycetes</taxon>
        <taxon>Pseudonocardiales</taxon>
        <taxon>Pseudonocardiaceae</taxon>
        <taxon>Lentzea</taxon>
    </lineage>
</organism>
<dbReference type="STRING" id="200378.SAMN05216553_110336"/>
<sequence>MPSNTFDQLVGLFSKSDEPVDLATERANAAAVGALYQAVPGVADEPMAELRAGSYLMTPEEPREDLVIVLVHGGGFRSGNAAVVRPLAASLAADTRARVILPEYRLAPENPCPAALTDCLEAFDHAATLAPNVVVIGESAGANLAAAVLLQRREQALAGVLLCGVFDLREERFHSGSWVEHAATEYLLKAHLGPQMRIDYLGTRPADDPLVSPVLADLRGLPPLLIQVSSAERLLDDSLHLTTAAARAGVHVELDVWPHMFHCWQIVAGFLPEGTEAANRVAAFVNRVAEGRVVDGAALSTGPSIPRPIRKDHP</sequence>
<dbReference type="InterPro" id="IPR029058">
    <property type="entry name" value="AB_hydrolase_fold"/>
</dbReference>
<gene>
    <name evidence="3" type="ORF">SAMN05216553_110336</name>
</gene>
<evidence type="ECO:0000259" key="2">
    <source>
        <dbReference type="Pfam" id="PF07859"/>
    </source>
</evidence>
<evidence type="ECO:0000313" key="3">
    <source>
        <dbReference type="EMBL" id="SDG70478.1"/>
    </source>
</evidence>
<dbReference type="Pfam" id="PF07859">
    <property type="entry name" value="Abhydrolase_3"/>
    <property type="match status" value="1"/>
</dbReference>
<dbReference type="OrthoDB" id="128186at2"/>
<dbReference type="SUPFAM" id="SSF53474">
    <property type="entry name" value="alpha/beta-Hydrolases"/>
    <property type="match status" value="1"/>
</dbReference>
<dbReference type="RefSeq" id="WP_090052739.1">
    <property type="nucleotide sequence ID" value="NZ_FNCC01000010.1"/>
</dbReference>
<keyword evidence="4" id="KW-1185">Reference proteome</keyword>
<feature type="domain" description="Alpha/beta hydrolase fold-3" evidence="2">
    <location>
        <begin position="68"/>
        <end position="265"/>
    </location>
</feature>
<keyword evidence="1" id="KW-0378">Hydrolase</keyword>
<dbReference type="GO" id="GO:0016787">
    <property type="term" value="F:hydrolase activity"/>
    <property type="evidence" value="ECO:0007669"/>
    <property type="project" value="UniProtKB-KW"/>
</dbReference>
<dbReference type="AlphaFoldDB" id="A0A1G7WEX6"/>
<dbReference type="Gene3D" id="3.40.50.1820">
    <property type="entry name" value="alpha/beta hydrolase"/>
    <property type="match status" value="1"/>
</dbReference>
<evidence type="ECO:0000256" key="1">
    <source>
        <dbReference type="ARBA" id="ARBA00022801"/>
    </source>
</evidence>
<reference evidence="4" key="1">
    <citation type="submission" date="2016-10" db="EMBL/GenBank/DDBJ databases">
        <authorList>
            <person name="Varghese N."/>
            <person name="Submissions S."/>
        </authorList>
    </citation>
    <scope>NUCLEOTIDE SEQUENCE [LARGE SCALE GENOMIC DNA]</scope>
    <source>
        <strain evidence="4">CGMCC 4.3506</strain>
    </source>
</reference>
<dbReference type="PANTHER" id="PTHR48081:SF8">
    <property type="entry name" value="ALPHA_BETA HYDROLASE FOLD-3 DOMAIN-CONTAINING PROTEIN-RELATED"/>
    <property type="match status" value="1"/>
</dbReference>
<proteinExistence type="predicted"/>
<evidence type="ECO:0000313" key="4">
    <source>
        <dbReference type="Proteomes" id="UP000199623"/>
    </source>
</evidence>
<dbReference type="Proteomes" id="UP000199623">
    <property type="component" value="Unassembled WGS sequence"/>
</dbReference>
<protein>
    <submittedName>
        <fullName evidence="3">Acetyl esterase/lipase</fullName>
    </submittedName>
</protein>
<accession>A0A1G7WEX6</accession>